<reference evidence="2 3" key="1">
    <citation type="submission" date="2017-06" db="EMBL/GenBank/DDBJ databases">
        <title>Genome sequencing of cyanobaciteial culture collection at National Institute for Environmental Studies (NIES).</title>
        <authorList>
            <person name="Hirose Y."/>
            <person name="Shimura Y."/>
            <person name="Fujisawa T."/>
            <person name="Nakamura Y."/>
            <person name="Kawachi M."/>
        </authorList>
    </citation>
    <scope>NUCLEOTIDE SEQUENCE [LARGE SCALE GENOMIC DNA]</scope>
    <source>
        <strain evidence="2 3">NIES-37</strain>
    </source>
</reference>
<proteinExistence type="predicted"/>
<evidence type="ECO:0000313" key="3">
    <source>
        <dbReference type="Proteomes" id="UP000218785"/>
    </source>
</evidence>
<dbReference type="InterPro" id="IPR013424">
    <property type="entry name" value="Ice-binding_C"/>
</dbReference>
<keyword evidence="1" id="KW-0732">Signal</keyword>
<feature type="chain" id="PRO_5013232751" description="PEP-CTERM protein-sorting domain-containing protein" evidence="1">
    <location>
        <begin position="27"/>
        <end position="279"/>
    </location>
</feature>
<dbReference type="RefSeq" id="WP_096574525.1">
    <property type="nucleotide sequence ID" value="NZ_CAWNJS010000001.1"/>
</dbReference>
<organism evidence="2 3">
    <name type="scientific">Tolypothrix tenuis PCC 7101</name>
    <dbReference type="NCBI Taxonomy" id="231146"/>
    <lineage>
        <taxon>Bacteria</taxon>
        <taxon>Bacillati</taxon>
        <taxon>Cyanobacteriota</taxon>
        <taxon>Cyanophyceae</taxon>
        <taxon>Nostocales</taxon>
        <taxon>Tolypothrichaceae</taxon>
        <taxon>Tolypothrix</taxon>
    </lineage>
</organism>
<name>A0A1Z4MVL2_9CYAN</name>
<evidence type="ECO:0000313" key="2">
    <source>
        <dbReference type="EMBL" id="BAY97477.1"/>
    </source>
</evidence>
<dbReference type="EMBL" id="AP018248">
    <property type="protein sequence ID" value="BAY97477.1"/>
    <property type="molecule type" value="Genomic_DNA"/>
</dbReference>
<dbReference type="NCBIfam" id="NF041929">
    <property type="entry name" value="Xrt_dep_XDP2"/>
    <property type="match status" value="1"/>
</dbReference>
<evidence type="ECO:0008006" key="4">
    <source>
        <dbReference type="Google" id="ProtNLM"/>
    </source>
</evidence>
<feature type="signal peptide" evidence="1">
    <location>
        <begin position="1"/>
        <end position="26"/>
    </location>
</feature>
<dbReference type="NCBIfam" id="TIGR02595">
    <property type="entry name" value="PEP_CTERM"/>
    <property type="match status" value="1"/>
</dbReference>
<dbReference type="AlphaFoldDB" id="A0A1Z4MVL2"/>
<accession>A0A1Z4MVL2</accession>
<protein>
    <recommendedName>
        <fullName evidence="4">PEP-CTERM protein-sorting domain-containing protein</fullName>
    </recommendedName>
</protein>
<evidence type="ECO:0000256" key="1">
    <source>
        <dbReference type="SAM" id="SignalP"/>
    </source>
</evidence>
<gene>
    <name evidence="2" type="ORF">NIES37_14190</name>
</gene>
<keyword evidence="3" id="KW-1185">Reference proteome</keyword>
<dbReference type="KEGG" id="ttq:NIES37_14190"/>
<sequence>MKIRQISTFLCLSFGTLLSLSPSVKAATFQSNFTTALTGADASKGDILLNSITQNGITFSNFNFVTSASILENDAYTGGNTGAASTDKGDKANSPFLTQEDLKAGNASDGAKVAAFLGNNNLNNIIDTEDTGKFKINLKFGSNISQDNTGLDNLFFWERGKNSKLKIQALDANNTVIGTAITLDSATFGDAGFQIDTMEIGGNQQVGSWGVKLQQLGVTSLSGIQLTAEASFNGPDFKLLARSSQISPEKVPEPSTTASLGLLAVIAAQTLRKKATFMV</sequence>
<dbReference type="Proteomes" id="UP000218785">
    <property type="component" value="Chromosome"/>
</dbReference>